<keyword evidence="3" id="KW-1185">Reference proteome</keyword>
<comment type="caution">
    <text evidence="2">The sequence shown here is derived from an EMBL/GenBank/DDBJ whole genome shotgun (WGS) entry which is preliminary data.</text>
</comment>
<organism evidence="2 3">
    <name type="scientific">Exilibacterium tricleocarpae</name>
    <dbReference type="NCBI Taxonomy" id="2591008"/>
    <lineage>
        <taxon>Bacteria</taxon>
        <taxon>Pseudomonadati</taxon>
        <taxon>Pseudomonadota</taxon>
        <taxon>Gammaproteobacteria</taxon>
        <taxon>Cellvibrionales</taxon>
        <taxon>Cellvibrionaceae</taxon>
        <taxon>Exilibacterium</taxon>
    </lineage>
</organism>
<keyword evidence="1" id="KW-0732">Signal</keyword>
<dbReference type="AlphaFoldDB" id="A0A545U738"/>
<reference evidence="2 3" key="1">
    <citation type="submission" date="2019-06" db="EMBL/GenBank/DDBJ databases">
        <title>Whole genome sequence for Cellvibrionaceae sp. R142.</title>
        <authorList>
            <person name="Wang G."/>
        </authorList>
    </citation>
    <scope>NUCLEOTIDE SEQUENCE [LARGE SCALE GENOMIC DNA]</scope>
    <source>
        <strain evidence="2 3">R142</strain>
    </source>
</reference>
<dbReference type="PIRSF" id="PIRSF025560">
    <property type="entry name" value="UCP025560"/>
    <property type="match status" value="1"/>
</dbReference>
<gene>
    <name evidence="2" type="ORF">FKG94_03455</name>
</gene>
<sequence>MKKFFLGLMLVVVGLNSAFALDLREAKAKGLVGERNDGYVGYVVKPASAEVKAVVKEVNNKRKAKFAATAGNNNITIEQVAARFYQRAVSQTRAGHYYQDAGGKWVKK</sequence>
<evidence type="ECO:0000313" key="2">
    <source>
        <dbReference type="EMBL" id="TQV85274.1"/>
    </source>
</evidence>
<evidence type="ECO:0000256" key="1">
    <source>
        <dbReference type="SAM" id="SignalP"/>
    </source>
</evidence>
<dbReference type="EMBL" id="VHSG01000004">
    <property type="protein sequence ID" value="TQV85274.1"/>
    <property type="molecule type" value="Genomic_DNA"/>
</dbReference>
<proteinExistence type="predicted"/>
<feature type="chain" id="PRO_5021877363" evidence="1">
    <location>
        <begin position="21"/>
        <end position="108"/>
    </location>
</feature>
<accession>A0A545U738</accession>
<dbReference type="Proteomes" id="UP000319732">
    <property type="component" value="Unassembled WGS sequence"/>
</dbReference>
<name>A0A545U738_9GAMM</name>
<dbReference type="Pfam" id="PF07027">
    <property type="entry name" value="DUF1318"/>
    <property type="match status" value="1"/>
</dbReference>
<dbReference type="InterPro" id="IPR008309">
    <property type="entry name" value="YdbL"/>
</dbReference>
<feature type="signal peptide" evidence="1">
    <location>
        <begin position="1"/>
        <end position="20"/>
    </location>
</feature>
<dbReference type="OrthoDB" id="9798130at2"/>
<protein>
    <submittedName>
        <fullName evidence="2">DUF1318 domain-containing protein</fullName>
    </submittedName>
</protein>
<evidence type="ECO:0000313" key="3">
    <source>
        <dbReference type="Proteomes" id="UP000319732"/>
    </source>
</evidence>